<evidence type="ECO:0000313" key="9">
    <source>
        <dbReference type="WormBase" id="F49C12.6"/>
    </source>
</evidence>
<dbReference type="PhylomeDB" id="Q20583"/>
<dbReference type="OMA" id="IGYLLWN"/>
<feature type="transmembrane region" description="Helical" evidence="6">
    <location>
        <begin position="177"/>
        <end position="201"/>
    </location>
</feature>
<proteinExistence type="inferred from homology"/>
<keyword evidence="8" id="KW-1185">Reference proteome</keyword>
<dbReference type="GO" id="GO:0016020">
    <property type="term" value="C:membrane"/>
    <property type="evidence" value="ECO:0007669"/>
    <property type="project" value="UniProtKB-SubCell"/>
</dbReference>
<feature type="transmembrane region" description="Helical" evidence="6">
    <location>
        <begin position="247"/>
        <end position="269"/>
    </location>
</feature>
<dbReference type="InterPro" id="IPR037185">
    <property type="entry name" value="EmrE-like"/>
</dbReference>
<keyword evidence="4 6" id="KW-1133">Transmembrane helix</keyword>
<sequence length="330" mass="36331">MEKDTTLGIVCAVVSAITFGSTYVPLKWFHKGDGLYFQWVQSLGQLLVGVAVAMTTAPAPIHPIAMLSGMFYSVGNSLTVFIMDGIGLAIGYLLWNTVTCVVGWAVTRFGLFANPQQYPKSDWLNILGVVTVCVGGAIYAPIKHIPARVRPAPWSLEEDNYKDDPLVVKEVSCTRRILCLFLTIFVGFLYGNFLTPINYIIANEPGSHQDVRAYILSYCLGSFVTSTVIFFVYSIVKKNVPLVNAELSMPSIISGILYGIAVTTFFMANQHLDQVIAYPILSKAPGIIVSLWAIFLFKEIQGKKDIIQLYIGIFVTLLGIAFISLSKVEF</sequence>
<dbReference type="InParanoid" id="Q20583"/>
<comment type="similarity">
    <text evidence="2">Belongs to the TMEM144 family.</text>
</comment>
<evidence type="ECO:0000256" key="4">
    <source>
        <dbReference type="ARBA" id="ARBA00022989"/>
    </source>
</evidence>
<dbReference type="Proteomes" id="UP000001940">
    <property type="component" value="Chromosome IV"/>
</dbReference>
<dbReference type="OrthoDB" id="426527at2759"/>
<keyword evidence="5 6" id="KW-0472">Membrane</keyword>
<dbReference type="GO" id="GO:0015144">
    <property type="term" value="F:carbohydrate transmembrane transporter activity"/>
    <property type="evidence" value="ECO:0007669"/>
    <property type="project" value="InterPro"/>
</dbReference>
<feature type="transmembrane region" description="Helical" evidence="6">
    <location>
        <begin position="46"/>
        <end position="74"/>
    </location>
</feature>
<dbReference type="HOGENOM" id="CLU_031844_1_0_1"/>
<gene>
    <name evidence="7" type="ORF">CELE_F49C12.6</name>
    <name evidence="7 9" type="ORF">F49C12.6</name>
</gene>
<dbReference type="AGR" id="WB:WBGene00009876"/>
<dbReference type="PIR" id="T22411">
    <property type="entry name" value="T22411"/>
</dbReference>
<keyword evidence="3 6" id="KW-0812">Transmembrane</keyword>
<name>Q20583_CAEEL</name>
<dbReference type="AlphaFoldDB" id="Q20583"/>
<dbReference type="WormBase" id="F49C12.6">
    <property type="protein sequence ID" value="CE03366"/>
    <property type="gene ID" value="WBGene00009876"/>
</dbReference>
<dbReference type="PaxDb" id="6239-F49C12.6"/>
<evidence type="ECO:0000256" key="2">
    <source>
        <dbReference type="ARBA" id="ARBA00005731"/>
    </source>
</evidence>
<evidence type="ECO:0000256" key="6">
    <source>
        <dbReference type="SAM" id="Phobius"/>
    </source>
</evidence>
<dbReference type="Gene3D" id="1.10.3730.20">
    <property type="match status" value="1"/>
</dbReference>
<dbReference type="SUPFAM" id="SSF103481">
    <property type="entry name" value="Multidrug resistance efflux transporter EmrE"/>
    <property type="match status" value="1"/>
</dbReference>
<evidence type="ECO:0000256" key="1">
    <source>
        <dbReference type="ARBA" id="ARBA00004141"/>
    </source>
</evidence>
<dbReference type="CTD" id="186030"/>
<dbReference type="EMBL" id="BX284604">
    <property type="protein sequence ID" value="CAA92510.1"/>
    <property type="molecule type" value="Genomic_DNA"/>
</dbReference>
<organism evidence="7 8">
    <name type="scientific">Caenorhabditis elegans</name>
    <dbReference type="NCBI Taxonomy" id="6239"/>
    <lineage>
        <taxon>Eukaryota</taxon>
        <taxon>Metazoa</taxon>
        <taxon>Ecdysozoa</taxon>
        <taxon>Nematoda</taxon>
        <taxon>Chromadorea</taxon>
        <taxon>Rhabditida</taxon>
        <taxon>Rhabditina</taxon>
        <taxon>Rhabditomorpha</taxon>
        <taxon>Rhabditoidea</taxon>
        <taxon>Rhabditidae</taxon>
        <taxon>Peloderinae</taxon>
        <taxon>Caenorhabditis</taxon>
    </lineage>
</organism>
<reference evidence="7 8" key="1">
    <citation type="journal article" date="1998" name="Science">
        <title>Genome sequence of the nematode C. elegans: a platform for investigating biology.</title>
        <authorList>
            <consortium name="The C. elegans sequencing consortium"/>
            <person name="Sulson J.E."/>
            <person name="Waterston R."/>
        </authorList>
    </citation>
    <scope>NUCLEOTIDE SEQUENCE [LARGE SCALE GENOMIC DNA]</scope>
    <source>
        <strain evidence="7 8">Bristol N2</strain>
    </source>
</reference>
<feature type="transmembrane region" description="Helical" evidence="6">
    <location>
        <begin position="275"/>
        <end position="297"/>
    </location>
</feature>
<evidence type="ECO:0000313" key="8">
    <source>
        <dbReference type="Proteomes" id="UP000001940"/>
    </source>
</evidence>
<dbReference type="GeneID" id="186030"/>
<dbReference type="KEGG" id="cel:CELE_F49C12.6"/>
<protein>
    <submittedName>
        <fullName evidence="7">Transmembrane protein 144</fullName>
    </submittedName>
</protein>
<dbReference type="InterPro" id="IPR012435">
    <property type="entry name" value="TMEM144"/>
</dbReference>
<dbReference type="InterPro" id="IPR010651">
    <property type="entry name" value="Sugar_transport"/>
</dbReference>
<accession>Q20583</accession>
<feature type="transmembrane region" description="Helical" evidence="6">
    <location>
        <begin position="309"/>
        <end position="328"/>
    </location>
</feature>
<evidence type="ECO:0000313" key="7">
    <source>
        <dbReference type="EMBL" id="CAA92510.1"/>
    </source>
</evidence>
<dbReference type="PANTHER" id="PTHR16119:SF13">
    <property type="entry name" value="TRANSMEMBRANE PROTEIN 144 HOMOLOG"/>
    <property type="match status" value="1"/>
</dbReference>
<dbReference type="UCSC" id="F49C12.6">
    <property type="organism name" value="c. elegans"/>
</dbReference>
<dbReference type="RefSeq" id="NP_501629.1">
    <property type="nucleotide sequence ID" value="NM_069228.5"/>
</dbReference>
<comment type="subcellular location">
    <subcellularLocation>
        <location evidence="1">Membrane</location>
        <topology evidence="1">Multi-pass membrane protein</topology>
    </subcellularLocation>
</comment>
<feature type="transmembrane region" description="Helical" evidence="6">
    <location>
        <begin position="123"/>
        <end position="142"/>
    </location>
</feature>
<dbReference type="PANTHER" id="PTHR16119">
    <property type="entry name" value="TRANSMEMBRANE PROTEIN 144"/>
    <property type="match status" value="1"/>
</dbReference>
<evidence type="ECO:0000256" key="3">
    <source>
        <dbReference type="ARBA" id="ARBA00022692"/>
    </source>
</evidence>
<dbReference type="Pfam" id="PF07857">
    <property type="entry name" value="TMEM144"/>
    <property type="match status" value="1"/>
</dbReference>
<feature type="transmembrane region" description="Helical" evidence="6">
    <location>
        <begin position="213"/>
        <end position="235"/>
    </location>
</feature>
<feature type="transmembrane region" description="Helical" evidence="6">
    <location>
        <begin position="86"/>
        <end position="111"/>
    </location>
</feature>
<feature type="transmembrane region" description="Helical" evidence="6">
    <location>
        <begin position="7"/>
        <end position="26"/>
    </location>
</feature>
<evidence type="ECO:0000256" key="5">
    <source>
        <dbReference type="ARBA" id="ARBA00023136"/>
    </source>
</evidence>
<dbReference type="Bgee" id="WBGene00009876">
    <property type="expression patterns" value="Expressed in larva and 2 other cell types or tissues"/>
</dbReference>
<dbReference type="eggNOG" id="ENOG502QR0F">
    <property type="taxonomic scope" value="Eukaryota"/>
</dbReference>